<evidence type="ECO:0000313" key="2">
    <source>
        <dbReference type="Proteomes" id="UP000887222"/>
    </source>
</evidence>
<dbReference type="EMBL" id="BPMK01000001">
    <property type="protein sequence ID" value="GIZ50363.1"/>
    <property type="molecule type" value="Genomic_DNA"/>
</dbReference>
<accession>A0ABQ4PZM4</accession>
<dbReference type="Proteomes" id="UP000887222">
    <property type="component" value="Unassembled WGS sequence"/>
</dbReference>
<protein>
    <submittedName>
        <fullName evidence="1">Uncharacterized protein</fullName>
    </submittedName>
</protein>
<reference evidence="1 2" key="1">
    <citation type="journal article" date="2022" name="Int. J. Syst. Evol. Microbiol.">
        <title>Noviherbaspirillum aridicola sp. nov., isolated from an arid soil in Pakistan.</title>
        <authorList>
            <person name="Khan I.U."/>
            <person name="Saqib M."/>
            <person name="Amin A."/>
            <person name="Hussain F."/>
            <person name="Li L."/>
            <person name="Liu Y.H."/>
            <person name="Fang B.Z."/>
            <person name="Ahmed I."/>
            <person name="Li W.J."/>
        </authorList>
    </citation>
    <scope>NUCLEOTIDE SEQUENCE [LARGE SCALE GENOMIC DNA]</scope>
    <source>
        <strain evidence="1 2">NCCP-691</strain>
    </source>
</reference>
<comment type="caution">
    <text evidence="1">The sequence shown here is derived from an EMBL/GenBank/DDBJ whole genome shotgun (WGS) entry which is preliminary data.</text>
</comment>
<evidence type="ECO:0000313" key="1">
    <source>
        <dbReference type="EMBL" id="GIZ50363.1"/>
    </source>
</evidence>
<organism evidence="1 2">
    <name type="scientific">Noviherbaspirillum aridicola</name>
    <dbReference type="NCBI Taxonomy" id="2849687"/>
    <lineage>
        <taxon>Bacteria</taxon>
        <taxon>Pseudomonadati</taxon>
        <taxon>Pseudomonadota</taxon>
        <taxon>Betaproteobacteria</taxon>
        <taxon>Burkholderiales</taxon>
        <taxon>Oxalobacteraceae</taxon>
        <taxon>Noviherbaspirillum</taxon>
    </lineage>
</organism>
<keyword evidence="2" id="KW-1185">Reference proteome</keyword>
<sequence>MAADEASDEQIEQMAALMAQAIPELDCPECCDCGWVFQYVERSAQVYQEEYEWALLFQTLLVRRARQRQSGS</sequence>
<proteinExistence type="predicted"/>
<name>A0ABQ4PZM4_9BURK</name>
<gene>
    <name evidence="1" type="ORF">NCCP691_03770</name>
</gene>
<dbReference type="RefSeq" id="WP_220806524.1">
    <property type="nucleotide sequence ID" value="NZ_BPMK01000001.1"/>
</dbReference>